<keyword evidence="3" id="KW-1185">Reference proteome</keyword>
<feature type="region of interest" description="Disordered" evidence="1">
    <location>
        <begin position="1"/>
        <end position="20"/>
    </location>
</feature>
<dbReference type="InParanoid" id="A0A0G4EAQ3"/>
<dbReference type="Proteomes" id="UP000041254">
    <property type="component" value="Unassembled WGS sequence"/>
</dbReference>
<accession>A0A0G4EAQ3</accession>
<gene>
    <name evidence="2" type="ORF">Vbra_6825</name>
</gene>
<reference evidence="2 3" key="1">
    <citation type="submission" date="2014-11" db="EMBL/GenBank/DDBJ databases">
        <authorList>
            <person name="Zhu J."/>
            <person name="Qi W."/>
            <person name="Song R."/>
        </authorList>
    </citation>
    <scope>NUCLEOTIDE SEQUENCE [LARGE SCALE GENOMIC DNA]</scope>
</reference>
<feature type="compositionally biased region" description="Polar residues" evidence="1">
    <location>
        <begin position="10"/>
        <end position="20"/>
    </location>
</feature>
<dbReference type="EMBL" id="CDMY01000069">
    <property type="protein sequence ID" value="CEL92367.1"/>
    <property type="molecule type" value="Genomic_DNA"/>
</dbReference>
<organism evidence="2 3">
    <name type="scientific">Vitrella brassicaformis (strain CCMP3155)</name>
    <dbReference type="NCBI Taxonomy" id="1169540"/>
    <lineage>
        <taxon>Eukaryota</taxon>
        <taxon>Sar</taxon>
        <taxon>Alveolata</taxon>
        <taxon>Colpodellida</taxon>
        <taxon>Vitrellaceae</taxon>
        <taxon>Vitrella</taxon>
    </lineage>
</organism>
<sequence length="95" mass="9970">MVAESASLADKQTTSTNVHMMQSFARSFKLKEPPAATASGVRPPDPRRISASSSAQAAVSWSTPGGLTQKRQGAVKKAGAGTIWRVRSTELKSIG</sequence>
<evidence type="ECO:0000313" key="3">
    <source>
        <dbReference type="Proteomes" id="UP000041254"/>
    </source>
</evidence>
<dbReference type="VEuPathDB" id="CryptoDB:Vbra_6825"/>
<feature type="region of interest" description="Disordered" evidence="1">
    <location>
        <begin position="29"/>
        <end position="74"/>
    </location>
</feature>
<dbReference type="AlphaFoldDB" id="A0A0G4EAQ3"/>
<name>A0A0G4EAQ3_VITBC</name>
<proteinExistence type="predicted"/>
<evidence type="ECO:0000313" key="2">
    <source>
        <dbReference type="EMBL" id="CEL92367.1"/>
    </source>
</evidence>
<feature type="compositionally biased region" description="Low complexity" evidence="1">
    <location>
        <begin position="50"/>
        <end position="62"/>
    </location>
</feature>
<protein>
    <submittedName>
        <fullName evidence="2">Uncharacterized protein</fullName>
    </submittedName>
</protein>
<evidence type="ECO:0000256" key="1">
    <source>
        <dbReference type="SAM" id="MobiDB-lite"/>
    </source>
</evidence>